<dbReference type="SUPFAM" id="SSF52047">
    <property type="entry name" value="RNI-like"/>
    <property type="match status" value="2"/>
</dbReference>
<evidence type="ECO:0000313" key="27">
    <source>
        <dbReference type="Proteomes" id="UP000250321"/>
    </source>
</evidence>
<dbReference type="Pfam" id="PF23598">
    <property type="entry name" value="LRR_14"/>
    <property type="match status" value="1"/>
</dbReference>
<gene>
    <name evidence="26" type="ORF">Pyn_07612</name>
</gene>
<accession>A0A314URD1</accession>
<dbReference type="Pfam" id="PF00560">
    <property type="entry name" value="LRR_1"/>
    <property type="match status" value="4"/>
</dbReference>
<dbReference type="GO" id="GO:0004674">
    <property type="term" value="F:protein serine/threonine kinase activity"/>
    <property type="evidence" value="ECO:0007669"/>
    <property type="project" value="UniProtKB-KW"/>
</dbReference>
<evidence type="ECO:0000256" key="18">
    <source>
        <dbReference type="ARBA" id="ARBA00023170"/>
    </source>
</evidence>
<keyword evidence="18 26" id="KW-0675">Receptor</keyword>
<dbReference type="EMBL" id="PJQY01003114">
    <property type="protein sequence ID" value="PQM39991.1"/>
    <property type="molecule type" value="Genomic_DNA"/>
</dbReference>
<evidence type="ECO:0000256" key="10">
    <source>
        <dbReference type="ARBA" id="ARBA00022692"/>
    </source>
</evidence>
<dbReference type="PANTHER" id="PTHR48053">
    <property type="entry name" value="LEUCINE RICH REPEAT FAMILY PROTEIN, EXPRESSED"/>
    <property type="match status" value="1"/>
</dbReference>
<organism evidence="26 27">
    <name type="scientific">Prunus yedoensis var. nudiflora</name>
    <dbReference type="NCBI Taxonomy" id="2094558"/>
    <lineage>
        <taxon>Eukaryota</taxon>
        <taxon>Viridiplantae</taxon>
        <taxon>Streptophyta</taxon>
        <taxon>Embryophyta</taxon>
        <taxon>Tracheophyta</taxon>
        <taxon>Spermatophyta</taxon>
        <taxon>Magnoliopsida</taxon>
        <taxon>eudicotyledons</taxon>
        <taxon>Gunneridae</taxon>
        <taxon>Pentapetalae</taxon>
        <taxon>rosids</taxon>
        <taxon>fabids</taxon>
        <taxon>Rosales</taxon>
        <taxon>Rosaceae</taxon>
        <taxon>Amygdaloideae</taxon>
        <taxon>Amygdaleae</taxon>
        <taxon>Prunus</taxon>
    </lineage>
</organism>
<keyword evidence="10 23" id="KW-0812">Transmembrane</keyword>
<dbReference type="InterPro" id="IPR001611">
    <property type="entry name" value="Leu-rich_rpt"/>
</dbReference>
<evidence type="ECO:0000256" key="3">
    <source>
        <dbReference type="ARBA" id="ARBA00008684"/>
    </source>
</evidence>
<feature type="domain" description="Protein kinase" evidence="25">
    <location>
        <begin position="828"/>
        <end position="1101"/>
    </location>
</feature>
<keyword evidence="12" id="KW-0677">Repeat</keyword>
<dbReference type="SUPFAM" id="SSF52058">
    <property type="entry name" value="L domain-like"/>
    <property type="match status" value="1"/>
</dbReference>
<dbReference type="FunFam" id="3.80.10.10:FF:000095">
    <property type="entry name" value="LRR receptor-like serine/threonine-protein kinase GSO1"/>
    <property type="match status" value="1"/>
</dbReference>
<dbReference type="FunFam" id="3.80.10.10:FF:000627">
    <property type="entry name" value="Probable leucine-rich repeat receptor-like protein kinase At2g33170"/>
    <property type="match status" value="1"/>
</dbReference>
<dbReference type="STRING" id="2094558.A0A314URD1"/>
<evidence type="ECO:0000256" key="9">
    <source>
        <dbReference type="ARBA" id="ARBA00022679"/>
    </source>
</evidence>
<dbReference type="SMART" id="SM00369">
    <property type="entry name" value="LRR_TYP"/>
    <property type="match status" value="9"/>
</dbReference>
<evidence type="ECO:0000256" key="1">
    <source>
        <dbReference type="ARBA" id="ARBA00004162"/>
    </source>
</evidence>
<keyword evidence="9" id="KW-0808">Transferase</keyword>
<evidence type="ECO:0000256" key="11">
    <source>
        <dbReference type="ARBA" id="ARBA00022729"/>
    </source>
</evidence>
<dbReference type="InterPro" id="IPR003591">
    <property type="entry name" value="Leu-rich_rpt_typical-subtyp"/>
</dbReference>
<evidence type="ECO:0000256" key="19">
    <source>
        <dbReference type="ARBA" id="ARBA00023180"/>
    </source>
</evidence>
<feature type="binding site" evidence="22">
    <location>
        <position position="856"/>
    </location>
    <ligand>
        <name>ATP</name>
        <dbReference type="ChEBI" id="CHEBI:30616"/>
    </ligand>
</feature>
<feature type="transmembrane region" description="Helical" evidence="23">
    <location>
        <begin position="769"/>
        <end position="791"/>
    </location>
</feature>
<dbReference type="Gene3D" id="3.30.200.20">
    <property type="entry name" value="Phosphorylase Kinase, domain 1"/>
    <property type="match status" value="1"/>
</dbReference>
<dbReference type="SUPFAM" id="SSF56112">
    <property type="entry name" value="Protein kinase-like (PK-like)"/>
    <property type="match status" value="1"/>
</dbReference>
<comment type="catalytic activity">
    <reaction evidence="21">
        <text>L-seryl-[protein] + ATP = O-phospho-L-seryl-[protein] + ADP + H(+)</text>
        <dbReference type="Rhea" id="RHEA:17989"/>
        <dbReference type="Rhea" id="RHEA-COMP:9863"/>
        <dbReference type="Rhea" id="RHEA-COMP:11604"/>
        <dbReference type="ChEBI" id="CHEBI:15378"/>
        <dbReference type="ChEBI" id="CHEBI:29999"/>
        <dbReference type="ChEBI" id="CHEBI:30616"/>
        <dbReference type="ChEBI" id="CHEBI:83421"/>
        <dbReference type="ChEBI" id="CHEBI:456216"/>
        <dbReference type="EC" id="2.7.11.1"/>
    </reaction>
</comment>
<evidence type="ECO:0000256" key="22">
    <source>
        <dbReference type="PROSITE-ProRule" id="PRU10141"/>
    </source>
</evidence>
<dbReference type="Proteomes" id="UP000250321">
    <property type="component" value="Unassembled WGS sequence"/>
</dbReference>
<evidence type="ECO:0000259" key="25">
    <source>
        <dbReference type="PROSITE" id="PS50011"/>
    </source>
</evidence>
<evidence type="ECO:0000256" key="15">
    <source>
        <dbReference type="ARBA" id="ARBA00022840"/>
    </source>
</evidence>
<dbReference type="FunFam" id="3.30.200.20:FF:000661">
    <property type="entry name" value="Serine-threonine protein kinase plant-type"/>
    <property type="match status" value="1"/>
</dbReference>
<dbReference type="GO" id="GO:0005524">
    <property type="term" value="F:ATP binding"/>
    <property type="evidence" value="ECO:0007669"/>
    <property type="project" value="UniProtKB-UniRule"/>
</dbReference>
<evidence type="ECO:0000256" key="17">
    <source>
        <dbReference type="ARBA" id="ARBA00023136"/>
    </source>
</evidence>
<keyword evidence="16 23" id="KW-1133">Transmembrane helix</keyword>
<keyword evidence="11 24" id="KW-0732">Signal</keyword>
<comment type="caution">
    <text evidence="26">The sequence shown here is derived from an EMBL/GenBank/DDBJ whole genome shotgun (WGS) entry which is preliminary data.</text>
</comment>
<dbReference type="InterPro" id="IPR055414">
    <property type="entry name" value="LRR_R13L4/SHOC2-like"/>
</dbReference>
<dbReference type="FunFam" id="1.10.510.10:FF:000358">
    <property type="entry name" value="Putative leucine-rich repeat receptor-like serine/threonine-protein kinase"/>
    <property type="match status" value="1"/>
</dbReference>
<evidence type="ECO:0000256" key="16">
    <source>
        <dbReference type="ARBA" id="ARBA00022989"/>
    </source>
</evidence>
<comment type="catalytic activity">
    <reaction evidence="20">
        <text>L-threonyl-[protein] + ATP = O-phospho-L-threonyl-[protein] + ADP + H(+)</text>
        <dbReference type="Rhea" id="RHEA:46608"/>
        <dbReference type="Rhea" id="RHEA-COMP:11060"/>
        <dbReference type="Rhea" id="RHEA-COMP:11605"/>
        <dbReference type="ChEBI" id="CHEBI:15378"/>
        <dbReference type="ChEBI" id="CHEBI:30013"/>
        <dbReference type="ChEBI" id="CHEBI:30616"/>
        <dbReference type="ChEBI" id="CHEBI:61977"/>
        <dbReference type="ChEBI" id="CHEBI:456216"/>
        <dbReference type="EC" id="2.7.11.1"/>
    </reaction>
</comment>
<dbReference type="AlphaFoldDB" id="A0A314URD1"/>
<dbReference type="Gene3D" id="1.10.510.10">
    <property type="entry name" value="Transferase(Phosphotransferase) domain 1"/>
    <property type="match status" value="1"/>
</dbReference>
<evidence type="ECO:0000256" key="13">
    <source>
        <dbReference type="ARBA" id="ARBA00022741"/>
    </source>
</evidence>
<evidence type="ECO:0000256" key="24">
    <source>
        <dbReference type="SAM" id="SignalP"/>
    </source>
</evidence>
<keyword evidence="13 22" id="KW-0547">Nucleotide-binding</keyword>
<evidence type="ECO:0000256" key="8">
    <source>
        <dbReference type="ARBA" id="ARBA00022614"/>
    </source>
</evidence>
<feature type="chain" id="PRO_5016387895" description="non-specific serine/threonine protein kinase" evidence="24">
    <location>
        <begin position="29"/>
        <end position="1110"/>
    </location>
</feature>
<reference evidence="26 27" key="1">
    <citation type="submission" date="2018-02" db="EMBL/GenBank/DDBJ databases">
        <title>Draft genome of wild Prunus yedoensis var. nudiflora.</title>
        <authorList>
            <person name="Baek S."/>
            <person name="Kim J.-H."/>
            <person name="Choi K."/>
            <person name="Kim G.-B."/>
            <person name="Cho A."/>
            <person name="Jang H."/>
            <person name="Shin C.-H."/>
            <person name="Yu H.-J."/>
            <person name="Mun J.-H."/>
        </authorList>
    </citation>
    <scope>NUCLEOTIDE SEQUENCE [LARGE SCALE GENOMIC DNA]</scope>
    <source>
        <strain evidence="27">cv. Jeju island</strain>
        <tissue evidence="26">Leaf</tissue>
    </source>
</reference>
<keyword evidence="27" id="KW-1185">Reference proteome</keyword>
<dbReference type="PROSITE" id="PS51450">
    <property type="entry name" value="LRR"/>
    <property type="match status" value="1"/>
</dbReference>
<sequence>MFMENPQFLFLFGVLLLHHLYFLQLAISSSNYTDQSALLAIQSTLKLDPTNSVLGGNNWTTKTSFCNWIGVSCSKRRPRVTALNLSYIGLQGTISPHVGNLSFLVSLRLQNNSLFGFVPHQISRLHRLRILKLEFNQLEGNIPSTLYHCQKLENITLQGNKLTGHIPKELGFLPKLRKLYLGENNLTVGETSSSLGNISTLQALNLVECGLTGSFPASLLNLSSLLSISLYGNDLSGSLPMDLCHYWPNIEFISFSYNKFTGQLPSRIDRCRELAALSLSYNKLVGSIPQEIGSLQKLEVLYLGSNSLTGTIPPTVDNLSNLMIFDIVTNNITGSVPGALGRLTNLNDLSFGLNSLTGALPQEIFNISSLQILIAGSNSLSGTFPSHSRVWLPDLEWLDVSLNQITGPIPSYFSNFTNLVDLEVYGNLLYGPIPVNLGSIKHLQRLNFAGNQLTGEPGVLELRFLSSLFNCTSLKLLVLDSNPLNGTIPDSIGNYSSSLQMIYAPGCQIKGDIPKTIGSLKRLLSLFLFDNDMSGTIPSAMGGLEMLQRLYLGNNNIEGFIPEDICVMTNLGEISLENNKISGLIPDCIGNLSRLQIVFLSSNRLTSSIPVIFWNLENLLFINFSLNSLSGYLPPSMKKSNALQIIDLSWNHITGNILSIIGAFQSLNSLNLSNNLFIGPIPQSFGDLKGLEFLDLSNNNLSGSIPKSLERLKYLKHLNFSFNQLSGSIPYDGPFVNFTANSFLGNMALCGRPDFGVSPCKTPRMEHRLLKYIIPVVASTVILIALICIMLTKNQKRNSSIPTSVERVTTVEHRMIPYHELRRATNDFCQSNFLGAGSFGSVYKGILADGATVAVKVLNLHMEGASKSFDAECKVWRTIRHRNLVKVITSCSSPDVRALVLQYMSNGSLEKWLYSHNYCLSLLQRVSMLIDIASALEYLHHGQSELVVHCDLKPSNILLDEDMVAHVGDFGLAKVLVKTKDATQTRTLGTLGYIAPEYGYAGKVTIKGDVFSYGIMLLEIIARKKPTDEMFSGELTLREWINASLADDVLEVVDVGLLSVEEGRDVKVTRDVILSTIEIGMRCCEEVPEERLEIKDVVPKLMKIKLALES</sequence>
<dbReference type="InterPro" id="IPR011009">
    <property type="entry name" value="Kinase-like_dom_sf"/>
</dbReference>
<evidence type="ECO:0000256" key="12">
    <source>
        <dbReference type="ARBA" id="ARBA00022737"/>
    </source>
</evidence>
<dbReference type="GO" id="GO:0005886">
    <property type="term" value="C:plasma membrane"/>
    <property type="evidence" value="ECO:0007669"/>
    <property type="project" value="UniProtKB-SubCell"/>
</dbReference>
<dbReference type="PROSITE" id="PS00108">
    <property type="entry name" value="PROTEIN_KINASE_ST"/>
    <property type="match status" value="1"/>
</dbReference>
<dbReference type="InterPro" id="IPR032675">
    <property type="entry name" value="LRR_dom_sf"/>
</dbReference>
<evidence type="ECO:0000256" key="6">
    <source>
        <dbReference type="ARBA" id="ARBA00022527"/>
    </source>
</evidence>
<keyword evidence="7" id="KW-0597">Phosphoprotein</keyword>
<keyword evidence="14 26" id="KW-0418">Kinase</keyword>
<dbReference type="InterPro" id="IPR000719">
    <property type="entry name" value="Prot_kinase_dom"/>
</dbReference>
<dbReference type="InterPro" id="IPR008271">
    <property type="entry name" value="Ser/Thr_kinase_AS"/>
</dbReference>
<evidence type="ECO:0000256" key="7">
    <source>
        <dbReference type="ARBA" id="ARBA00022553"/>
    </source>
</evidence>
<dbReference type="PANTHER" id="PTHR48053:SF150">
    <property type="entry name" value="LRR RECEPTOR-LIKE SERINE_THREONINE-PROTEIN KINASE EFR"/>
    <property type="match status" value="1"/>
</dbReference>
<keyword evidence="8" id="KW-0433">Leucine-rich repeat</keyword>
<dbReference type="Pfam" id="PF00069">
    <property type="entry name" value="Pkinase"/>
    <property type="match status" value="1"/>
</dbReference>
<keyword evidence="17 23" id="KW-0472">Membrane</keyword>
<keyword evidence="15 22" id="KW-0067">ATP-binding</keyword>
<name>A0A314URD1_PRUYE</name>
<dbReference type="Pfam" id="PF08263">
    <property type="entry name" value="LRRNT_2"/>
    <property type="match status" value="1"/>
</dbReference>
<evidence type="ECO:0000256" key="21">
    <source>
        <dbReference type="ARBA" id="ARBA00048679"/>
    </source>
</evidence>
<dbReference type="PROSITE" id="PS00107">
    <property type="entry name" value="PROTEIN_KINASE_ATP"/>
    <property type="match status" value="1"/>
</dbReference>
<keyword evidence="5" id="KW-1003">Cell membrane</keyword>
<dbReference type="EC" id="2.7.11.1" evidence="4"/>
<feature type="signal peptide" evidence="24">
    <location>
        <begin position="1"/>
        <end position="28"/>
    </location>
</feature>
<dbReference type="OrthoDB" id="676979at2759"/>
<evidence type="ECO:0000256" key="4">
    <source>
        <dbReference type="ARBA" id="ARBA00012513"/>
    </source>
</evidence>
<dbReference type="InterPro" id="IPR017441">
    <property type="entry name" value="Protein_kinase_ATP_BS"/>
</dbReference>
<protein>
    <recommendedName>
        <fullName evidence="4">non-specific serine/threonine protein kinase</fullName>
        <ecNumber evidence="4">2.7.11.1</ecNumber>
    </recommendedName>
</protein>
<comment type="similarity">
    <text evidence="3">Belongs to the protein kinase superfamily. Ser/Thr protein kinase family.</text>
</comment>
<evidence type="ECO:0000256" key="20">
    <source>
        <dbReference type="ARBA" id="ARBA00047899"/>
    </source>
</evidence>
<dbReference type="PROSITE" id="PS50011">
    <property type="entry name" value="PROTEIN_KINASE_DOM"/>
    <property type="match status" value="1"/>
</dbReference>
<dbReference type="InterPro" id="IPR051716">
    <property type="entry name" value="Plant_RL_S/T_kinase"/>
</dbReference>
<dbReference type="SMART" id="SM00365">
    <property type="entry name" value="LRR_SD22"/>
    <property type="match status" value="7"/>
</dbReference>
<proteinExistence type="inferred from homology"/>
<evidence type="ECO:0000256" key="5">
    <source>
        <dbReference type="ARBA" id="ARBA00022475"/>
    </source>
</evidence>
<dbReference type="Gene3D" id="3.80.10.10">
    <property type="entry name" value="Ribonuclease Inhibitor"/>
    <property type="match status" value="5"/>
</dbReference>
<dbReference type="FunFam" id="3.80.10.10:FF:000383">
    <property type="entry name" value="Leucine-rich repeat receptor protein kinase EMS1"/>
    <property type="match status" value="1"/>
</dbReference>
<keyword evidence="6" id="KW-0723">Serine/threonine-protein kinase</keyword>
<comment type="subcellular location">
    <subcellularLocation>
        <location evidence="1">Cell membrane</location>
        <topology evidence="1">Single-pass membrane protein</topology>
    </subcellularLocation>
    <subcellularLocation>
        <location evidence="2">Membrane</location>
        <topology evidence="2">Single-pass type I membrane protein</topology>
    </subcellularLocation>
</comment>
<dbReference type="SMART" id="SM00220">
    <property type="entry name" value="S_TKc"/>
    <property type="match status" value="1"/>
</dbReference>
<evidence type="ECO:0000256" key="23">
    <source>
        <dbReference type="SAM" id="Phobius"/>
    </source>
</evidence>
<evidence type="ECO:0000313" key="26">
    <source>
        <dbReference type="EMBL" id="PQM39991.1"/>
    </source>
</evidence>
<keyword evidence="19" id="KW-0325">Glycoprotein</keyword>
<dbReference type="InterPro" id="IPR013210">
    <property type="entry name" value="LRR_N_plant-typ"/>
</dbReference>
<evidence type="ECO:0000256" key="2">
    <source>
        <dbReference type="ARBA" id="ARBA00004479"/>
    </source>
</evidence>
<evidence type="ECO:0000256" key="14">
    <source>
        <dbReference type="ARBA" id="ARBA00022777"/>
    </source>
</evidence>